<gene>
    <name evidence="3" type="ORF">NON19_23350</name>
</gene>
<protein>
    <submittedName>
        <fullName evidence="3">Tyrosine-type recombinase/integrase</fullName>
    </submittedName>
</protein>
<dbReference type="SUPFAM" id="SSF56349">
    <property type="entry name" value="DNA breaking-rejoining enzymes"/>
    <property type="match status" value="1"/>
</dbReference>
<sequence length="146" mass="16111">MDRFLIERLAEHVAGFSQLAPVRPRTVQKRKARGYVPPPNEGLVVTNRLGRPVQRGEFNSKWRAAVKLAGLPERTRFHDFKHFYTSRLGASGHHDPKTVQALSQHAEFSETWDTYAHPPVAVEGVKVTAFSGLFTVGGGPAARVAG</sequence>
<keyword evidence="4" id="KW-1185">Reference proteome</keyword>
<proteinExistence type="predicted"/>
<accession>A0ABT1PHQ4</accession>
<evidence type="ECO:0000313" key="3">
    <source>
        <dbReference type="EMBL" id="MCQ4044885.1"/>
    </source>
</evidence>
<comment type="caution">
    <text evidence="3">The sequence shown here is derived from an EMBL/GenBank/DDBJ whole genome shotgun (WGS) entry which is preliminary data.</text>
</comment>
<evidence type="ECO:0000259" key="2">
    <source>
        <dbReference type="PROSITE" id="PS51898"/>
    </source>
</evidence>
<dbReference type="InterPro" id="IPR011010">
    <property type="entry name" value="DNA_brk_join_enz"/>
</dbReference>
<organism evidence="3 4">
    <name type="scientific">Streptantibioticus rubrisoli</name>
    <dbReference type="NCBI Taxonomy" id="1387313"/>
    <lineage>
        <taxon>Bacteria</taxon>
        <taxon>Bacillati</taxon>
        <taxon>Actinomycetota</taxon>
        <taxon>Actinomycetes</taxon>
        <taxon>Kitasatosporales</taxon>
        <taxon>Streptomycetaceae</taxon>
        <taxon>Streptantibioticus</taxon>
    </lineage>
</organism>
<dbReference type="InterPro" id="IPR013762">
    <property type="entry name" value="Integrase-like_cat_sf"/>
</dbReference>
<name>A0ABT1PHQ4_9ACTN</name>
<dbReference type="InterPro" id="IPR002104">
    <property type="entry name" value="Integrase_catalytic"/>
</dbReference>
<evidence type="ECO:0000256" key="1">
    <source>
        <dbReference type="ARBA" id="ARBA00023172"/>
    </source>
</evidence>
<feature type="domain" description="Tyr recombinase" evidence="2">
    <location>
        <begin position="1"/>
        <end position="129"/>
    </location>
</feature>
<dbReference type="Gene3D" id="1.10.443.10">
    <property type="entry name" value="Intergrase catalytic core"/>
    <property type="match status" value="1"/>
</dbReference>
<reference evidence="3 4" key="1">
    <citation type="submission" date="2022-06" db="EMBL/GenBank/DDBJ databases">
        <title>Draft genome sequence of type strain Streptomyces rubrisoli DSM 42083.</title>
        <authorList>
            <person name="Duangmal K."/>
            <person name="Klaysubun C."/>
        </authorList>
    </citation>
    <scope>NUCLEOTIDE SEQUENCE [LARGE SCALE GENOMIC DNA]</scope>
    <source>
        <strain evidence="3 4">DSM 42083</strain>
    </source>
</reference>
<dbReference type="PROSITE" id="PS51898">
    <property type="entry name" value="TYR_RECOMBINASE"/>
    <property type="match status" value="1"/>
</dbReference>
<dbReference type="RefSeq" id="WP_255930948.1">
    <property type="nucleotide sequence ID" value="NZ_JANFNH010000033.1"/>
</dbReference>
<keyword evidence="1" id="KW-0233">DNA recombination</keyword>
<dbReference type="EMBL" id="JANFNH010000033">
    <property type="protein sequence ID" value="MCQ4044885.1"/>
    <property type="molecule type" value="Genomic_DNA"/>
</dbReference>
<evidence type="ECO:0000313" key="4">
    <source>
        <dbReference type="Proteomes" id="UP001206206"/>
    </source>
</evidence>
<dbReference type="Pfam" id="PF00589">
    <property type="entry name" value="Phage_integrase"/>
    <property type="match status" value="1"/>
</dbReference>
<dbReference type="Proteomes" id="UP001206206">
    <property type="component" value="Unassembled WGS sequence"/>
</dbReference>